<evidence type="ECO:0000313" key="7">
    <source>
        <dbReference type="EMBL" id="AEX85923.1"/>
    </source>
</evidence>
<evidence type="ECO:0000313" key="8">
    <source>
        <dbReference type="Proteomes" id="UP000007161"/>
    </source>
</evidence>
<dbReference type="RefSeq" id="WP_014296994.1">
    <property type="nucleotide sequence ID" value="NC_016751.1"/>
</dbReference>
<dbReference type="eggNOG" id="COG4192">
    <property type="taxonomic scope" value="Bacteria"/>
</dbReference>
<dbReference type="SMART" id="SM00283">
    <property type="entry name" value="MA"/>
    <property type="match status" value="1"/>
</dbReference>
<name>H2J4A8_MARPK</name>
<reference evidence="7 8" key="1">
    <citation type="journal article" date="2012" name="J. Bacteriol.">
        <title>Complete Genome Sequence of the Thermophilic, Piezophilic, Heterotrophic Bacterium Marinitoga piezophila KA3.</title>
        <authorList>
            <person name="Lucas S."/>
            <person name="Han J."/>
            <person name="Lapidus A."/>
            <person name="Cheng J.F."/>
            <person name="Goodwin L.A."/>
            <person name="Pitluck S."/>
            <person name="Peters L."/>
            <person name="Mikhailova N."/>
            <person name="Teshima H."/>
            <person name="Detter J.C."/>
            <person name="Han C."/>
            <person name="Tapia R."/>
            <person name="Land M."/>
            <person name="Hauser L."/>
            <person name="Kyrpides N.C."/>
            <person name="Ivanova N."/>
            <person name="Pagani I."/>
            <person name="Vannier P."/>
            <person name="Oger P."/>
            <person name="Bartlett D.H."/>
            <person name="Noll K.M."/>
            <person name="Woyke T."/>
            <person name="Jebbar M."/>
        </authorList>
    </citation>
    <scope>NUCLEOTIDE SEQUENCE [LARGE SCALE GENOMIC DNA]</scope>
    <source>
        <strain evidence="8">DSM 14283 / JCM 11233 / KA3</strain>
    </source>
</reference>
<dbReference type="HOGENOM" id="CLU_000445_107_27_0"/>
<evidence type="ECO:0000256" key="1">
    <source>
        <dbReference type="ARBA" id="ARBA00023224"/>
    </source>
</evidence>
<evidence type="ECO:0000259" key="6">
    <source>
        <dbReference type="PROSITE" id="PS50885"/>
    </source>
</evidence>
<dbReference type="CDD" id="cd06225">
    <property type="entry name" value="HAMP"/>
    <property type="match status" value="1"/>
</dbReference>
<keyword evidence="4" id="KW-1133">Transmembrane helix</keyword>
<keyword evidence="1 3" id="KW-0807">Transducer</keyword>
<evidence type="ECO:0000256" key="2">
    <source>
        <dbReference type="ARBA" id="ARBA00029447"/>
    </source>
</evidence>
<feature type="transmembrane region" description="Helical" evidence="4">
    <location>
        <begin position="314"/>
        <end position="340"/>
    </location>
</feature>
<dbReference type="CDD" id="cd11386">
    <property type="entry name" value="MCP_signal"/>
    <property type="match status" value="1"/>
</dbReference>
<dbReference type="SUPFAM" id="SSF58104">
    <property type="entry name" value="Methyl-accepting chemotaxis protein (MCP) signaling domain"/>
    <property type="match status" value="1"/>
</dbReference>
<gene>
    <name evidence="7" type="ordered locus">Marpi_1529</name>
</gene>
<dbReference type="Proteomes" id="UP000007161">
    <property type="component" value="Chromosome"/>
</dbReference>
<dbReference type="Pfam" id="PF00015">
    <property type="entry name" value="MCPsignal"/>
    <property type="match status" value="1"/>
</dbReference>
<evidence type="ECO:0000259" key="5">
    <source>
        <dbReference type="PROSITE" id="PS50111"/>
    </source>
</evidence>
<protein>
    <submittedName>
        <fullName evidence="7">Methyl-accepting chemotaxis protein</fullName>
    </submittedName>
</protein>
<accession>H2J4A8</accession>
<reference evidence="8" key="2">
    <citation type="submission" date="2012-01" db="EMBL/GenBank/DDBJ databases">
        <title>Complete sequence of chromosome of Marinitoga piezophila KA3.</title>
        <authorList>
            <person name="Lucas S."/>
            <person name="Han J."/>
            <person name="Lapidus A."/>
            <person name="Cheng J.-F."/>
            <person name="Goodwin L."/>
            <person name="Pitluck S."/>
            <person name="Peters L."/>
            <person name="Mikhailova N."/>
            <person name="Teshima H."/>
            <person name="Detter J.C."/>
            <person name="Han C."/>
            <person name="Tapia R."/>
            <person name="Land M."/>
            <person name="Hauser L."/>
            <person name="Kyrpides N."/>
            <person name="Ivanova N."/>
            <person name="Pagani I."/>
            <person name="Jebbar M."/>
            <person name="Vannier P."/>
            <person name="Oger P."/>
            <person name="Cario A."/>
            <person name="Bartlett D."/>
            <person name="Noll K.M."/>
            <person name="Woyke T."/>
        </authorList>
    </citation>
    <scope>NUCLEOTIDE SEQUENCE [LARGE SCALE GENOMIC DNA]</scope>
    <source>
        <strain evidence="8">DSM 14283 / JCM 11233 / KA3</strain>
    </source>
</reference>
<proteinExistence type="inferred from homology"/>
<feature type="domain" description="HAMP" evidence="6">
    <location>
        <begin position="338"/>
        <end position="390"/>
    </location>
</feature>
<dbReference type="InterPro" id="IPR024478">
    <property type="entry name" value="HlyB_4HB_MCP"/>
</dbReference>
<dbReference type="EMBL" id="CP003257">
    <property type="protein sequence ID" value="AEX85923.1"/>
    <property type="molecule type" value="Genomic_DNA"/>
</dbReference>
<dbReference type="SMART" id="SM00304">
    <property type="entry name" value="HAMP"/>
    <property type="match status" value="1"/>
</dbReference>
<dbReference type="AlphaFoldDB" id="H2J4A8"/>
<comment type="similarity">
    <text evidence="2">Belongs to the methyl-accepting chemotaxis (MCP) protein family.</text>
</comment>
<dbReference type="Pfam" id="PF00672">
    <property type="entry name" value="HAMP"/>
    <property type="match status" value="1"/>
</dbReference>
<dbReference type="InterPro" id="IPR004089">
    <property type="entry name" value="MCPsignal_dom"/>
</dbReference>
<keyword evidence="4" id="KW-0812">Transmembrane</keyword>
<keyword evidence="4" id="KW-0472">Membrane</keyword>
<dbReference type="GO" id="GO:0016020">
    <property type="term" value="C:membrane"/>
    <property type="evidence" value="ECO:0007669"/>
    <property type="project" value="InterPro"/>
</dbReference>
<dbReference type="STRING" id="443254.Marpi_1529"/>
<dbReference type="PANTHER" id="PTHR32089:SF112">
    <property type="entry name" value="LYSOZYME-LIKE PROTEIN-RELATED"/>
    <property type="match status" value="1"/>
</dbReference>
<dbReference type="Gene3D" id="6.10.340.10">
    <property type="match status" value="1"/>
</dbReference>
<dbReference type="Gene3D" id="1.10.287.950">
    <property type="entry name" value="Methyl-accepting chemotaxis protein"/>
    <property type="match status" value="1"/>
</dbReference>
<dbReference type="eggNOG" id="COG0840">
    <property type="taxonomic scope" value="Bacteria"/>
</dbReference>
<keyword evidence="8" id="KW-1185">Reference proteome</keyword>
<dbReference type="PANTHER" id="PTHR32089">
    <property type="entry name" value="METHYL-ACCEPTING CHEMOTAXIS PROTEIN MCPB"/>
    <property type="match status" value="1"/>
</dbReference>
<evidence type="ECO:0000256" key="4">
    <source>
        <dbReference type="SAM" id="Phobius"/>
    </source>
</evidence>
<dbReference type="GO" id="GO:0007165">
    <property type="term" value="P:signal transduction"/>
    <property type="evidence" value="ECO:0007669"/>
    <property type="project" value="UniProtKB-KW"/>
</dbReference>
<sequence>MNLKQRILLDFFLIVIISVIIGVLGIYSTNDIKTSVIEIASENLPKVQKIMSIYQLQTEIERSEMALLGFTDQKLRTAEYGKISKTWKEIDRLISEYEQIKLTDQEKKYWVEYKKKLQNWKTEHANFMALSKKLDETKILDPKSLKLDIKTYEADLYRFAWMLEKSILENEPFNEELNPHKNPFGRWLDSYQTENDYLADMFKDMKKYNSGLLKTASTINRFLKKQDSSKTQMMQKIYNNALMPYLDKIFDVFDTINNISDEALKLKDQMAYQSLNVDLPLFEESTAVLKKIVEYNKAEAEKKGEDALSKSQKALFMVLTGIIAGVIVSILLGLIISSNISKRINILMKKIKAFGKGDLTVDFSLSGKDEIAQMANSLAVMAKDLRKSMQLISESSNKLALSADALASVSEEQNAISEDLQSQSRIIESNTDDASASVEEVSSGVEEIADSAHLISQSAEELAFKATETSEAAKNGEKSVEKIVEIVEKAVEESKVTQEKVQALSEKAQNIGNIVETITKITEQTNLLALNAAIEAARAGEAGKGFAVVADEIRKLAEQSKSATEEIAKILISVKEGAQDANEAMNDIAKVIKDIDIESENVFEQFKAIHEKVEDINMKVHELSSGAEEQSASTEEMAAAMDRISGVIDEISQQVKHMVSAIEQQTESSRQVNEAAEESNKLSQSLMELIKKFKI</sequence>
<dbReference type="PROSITE" id="PS50885">
    <property type="entry name" value="HAMP"/>
    <property type="match status" value="1"/>
</dbReference>
<organism evidence="7 8">
    <name type="scientific">Marinitoga piezophila (strain DSM 14283 / JCM 11233 / KA3)</name>
    <dbReference type="NCBI Taxonomy" id="443254"/>
    <lineage>
        <taxon>Bacteria</taxon>
        <taxon>Thermotogati</taxon>
        <taxon>Thermotogota</taxon>
        <taxon>Thermotogae</taxon>
        <taxon>Petrotogales</taxon>
        <taxon>Petrotogaceae</taxon>
        <taxon>Marinitoga</taxon>
    </lineage>
</organism>
<dbReference type="KEGG" id="mpz:Marpi_1529"/>
<feature type="transmembrane region" description="Helical" evidence="4">
    <location>
        <begin position="7"/>
        <end position="27"/>
    </location>
</feature>
<evidence type="ECO:0000256" key="3">
    <source>
        <dbReference type="PROSITE-ProRule" id="PRU00284"/>
    </source>
</evidence>
<feature type="domain" description="Methyl-accepting transducer" evidence="5">
    <location>
        <begin position="409"/>
        <end position="645"/>
    </location>
</feature>
<dbReference type="Pfam" id="PF12729">
    <property type="entry name" value="4HB_MCP_1"/>
    <property type="match status" value="1"/>
</dbReference>
<dbReference type="PROSITE" id="PS50111">
    <property type="entry name" value="CHEMOTAXIS_TRANSDUC_2"/>
    <property type="match status" value="1"/>
</dbReference>
<dbReference type="InterPro" id="IPR003660">
    <property type="entry name" value="HAMP_dom"/>
</dbReference>